<accession>A0A7S1J950</accession>
<name>A0A7S1J950_9EUGL</name>
<organism evidence="1">
    <name type="scientific">Eutreptiella gymnastica</name>
    <dbReference type="NCBI Taxonomy" id="73025"/>
    <lineage>
        <taxon>Eukaryota</taxon>
        <taxon>Discoba</taxon>
        <taxon>Euglenozoa</taxon>
        <taxon>Euglenida</taxon>
        <taxon>Spirocuta</taxon>
        <taxon>Euglenophyceae</taxon>
        <taxon>Eutreptiales</taxon>
        <taxon>Eutreptiaceae</taxon>
        <taxon>Eutreptiella</taxon>
    </lineage>
</organism>
<proteinExistence type="predicted"/>
<protein>
    <submittedName>
        <fullName evidence="1">Uncharacterized protein</fullName>
    </submittedName>
</protein>
<reference evidence="1" key="1">
    <citation type="submission" date="2021-01" db="EMBL/GenBank/DDBJ databases">
        <authorList>
            <person name="Corre E."/>
            <person name="Pelletier E."/>
            <person name="Niang G."/>
            <person name="Scheremetjew M."/>
            <person name="Finn R."/>
            <person name="Kale V."/>
            <person name="Holt S."/>
            <person name="Cochrane G."/>
            <person name="Meng A."/>
            <person name="Brown T."/>
            <person name="Cohen L."/>
        </authorList>
    </citation>
    <scope>NUCLEOTIDE SEQUENCE</scope>
    <source>
        <strain evidence="1">NIES-381</strain>
    </source>
</reference>
<dbReference type="InterPro" id="IPR003006">
    <property type="entry name" value="Ig/MHC_CS"/>
</dbReference>
<sequence>MAAGGVGDDVITGLWKESDYWQKDFATPRTPERDLTQPRCRTDLFKVRREAAFQELNSKYSKVDVRKKAHVPSFKRKDASDYGCEVSHEALMNSRRLNHAAFSHFHPENEVSTFISPHRTRVPRSNLVSTMVAEKPNHVCPKVERCTSWSQTRLRPPRLHQHELSFKREAFAETLRQPHDEPLHSSFSKSGFFLPNNSKGLASLYRTTDLGTTVPSHYKDLSQRPPWQD</sequence>
<evidence type="ECO:0000313" key="1">
    <source>
        <dbReference type="EMBL" id="CAD9036283.1"/>
    </source>
</evidence>
<dbReference type="PROSITE" id="PS00290">
    <property type="entry name" value="IG_MHC"/>
    <property type="match status" value="1"/>
</dbReference>
<dbReference type="AlphaFoldDB" id="A0A7S1J950"/>
<gene>
    <name evidence="1" type="ORF">EGYM00392_LOCUS47439</name>
</gene>
<dbReference type="EMBL" id="HBGA01128276">
    <property type="protein sequence ID" value="CAD9036283.1"/>
    <property type="molecule type" value="Transcribed_RNA"/>
</dbReference>